<organism evidence="3 4">
    <name type="scientific">Rubroshorea leprosula</name>
    <dbReference type="NCBI Taxonomy" id="152421"/>
    <lineage>
        <taxon>Eukaryota</taxon>
        <taxon>Viridiplantae</taxon>
        <taxon>Streptophyta</taxon>
        <taxon>Embryophyta</taxon>
        <taxon>Tracheophyta</taxon>
        <taxon>Spermatophyta</taxon>
        <taxon>Magnoliopsida</taxon>
        <taxon>eudicotyledons</taxon>
        <taxon>Gunneridae</taxon>
        <taxon>Pentapetalae</taxon>
        <taxon>rosids</taxon>
        <taxon>malvids</taxon>
        <taxon>Malvales</taxon>
        <taxon>Dipterocarpaceae</taxon>
        <taxon>Rubroshorea</taxon>
    </lineage>
</organism>
<dbReference type="NCBIfam" id="TIGR00756">
    <property type="entry name" value="PPR"/>
    <property type="match status" value="3"/>
</dbReference>
<dbReference type="InterPro" id="IPR051222">
    <property type="entry name" value="PPR/CCM1_RNA-binding"/>
</dbReference>
<keyword evidence="1" id="KW-0677">Repeat</keyword>
<proteinExistence type="predicted"/>
<evidence type="ECO:0008006" key="5">
    <source>
        <dbReference type="Google" id="ProtNLM"/>
    </source>
</evidence>
<dbReference type="PANTHER" id="PTHR47942:SF16">
    <property type="entry name" value="PENTATRICOPEPTIDE REPEAT DOMAIN CONTAINING PROTEIN-RELATED"/>
    <property type="match status" value="1"/>
</dbReference>
<keyword evidence="4" id="KW-1185">Reference proteome</keyword>
<dbReference type="PROSITE" id="PS51375">
    <property type="entry name" value="PPR"/>
    <property type="match status" value="4"/>
</dbReference>
<feature type="repeat" description="PPR" evidence="2">
    <location>
        <begin position="246"/>
        <end position="280"/>
    </location>
</feature>
<dbReference type="PANTHER" id="PTHR47942">
    <property type="entry name" value="TETRATRICOPEPTIDE REPEAT (TPR)-LIKE SUPERFAMILY PROTEIN-RELATED"/>
    <property type="match status" value="1"/>
</dbReference>
<dbReference type="AlphaFoldDB" id="A0AAV5J4L3"/>
<dbReference type="InterPro" id="IPR002885">
    <property type="entry name" value="PPR_rpt"/>
</dbReference>
<dbReference type="Gene3D" id="1.25.40.10">
    <property type="entry name" value="Tetratricopeptide repeat domain"/>
    <property type="match status" value="2"/>
</dbReference>
<dbReference type="Pfam" id="PF13041">
    <property type="entry name" value="PPR_2"/>
    <property type="match status" value="2"/>
</dbReference>
<gene>
    <name evidence="3" type="ORF">SLEP1_g17377</name>
</gene>
<feature type="repeat" description="PPR" evidence="2">
    <location>
        <begin position="135"/>
        <end position="169"/>
    </location>
</feature>
<dbReference type="EMBL" id="BPVZ01000023">
    <property type="protein sequence ID" value="GKV05353.1"/>
    <property type="molecule type" value="Genomic_DNA"/>
</dbReference>
<comment type="caution">
    <text evidence="3">The sequence shown here is derived from an EMBL/GenBank/DDBJ whole genome shotgun (WGS) entry which is preliminary data.</text>
</comment>
<dbReference type="Proteomes" id="UP001054252">
    <property type="component" value="Unassembled WGS sequence"/>
</dbReference>
<evidence type="ECO:0000313" key="4">
    <source>
        <dbReference type="Proteomes" id="UP001054252"/>
    </source>
</evidence>
<accession>A0AAV5J4L3</accession>
<evidence type="ECO:0000313" key="3">
    <source>
        <dbReference type="EMBL" id="GKV05353.1"/>
    </source>
</evidence>
<dbReference type="InterPro" id="IPR011990">
    <property type="entry name" value="TPR-like_helical_dom_sf"/>
</dbReference>
<feature type="repeat" description="PPR" evidence="2">
    <location>
        <begin position="100"/>
        <end position="134"/>
    </location>
</feature>
<protein>
    <recommendedName>
        <fullName evidence="5">Pentatricopeptide repeat-containing protein</fullName>
    </recommendedName>
</protein>
<evidence type="ECO:0000256" key="1">
    <source>
        <dbReference type="ARBA" id="ARBA00022737"/>
    </source>
</evidence>
<feature type="repeat" description="PPR" evidence="2">
    <location>
        <begin position="211"/>
        <end position="245"/>
    </location>
</feature>
<sequence>MRVQKTVFISNSASSRLASATHCQEMSNTKSNVSMPLLSCFSTSASGSNKFEKSTSNKGKPKCGFDSIDDALILFDQLLHSCPRPPMIFGEMLKLCVEPNVVTFKTLMNGLRVEGRTGDTVRLLRKIEESAVRPDIVTYNTVIDSLCKDRLIRVAQNIFSEMVGKGILPIFISYSSLVQGMSNLGKWEEVKGPWAGYELFKDMIVHGQAPDSVAYSILLDGFCKHGYIKEALKLFQALKDSGLQPNIISYNVLIDCMCEAGQLEVARELYSGLSMKGKWRMIRCQMIAVIIQGFNKDCLKIMILSRTRQILCEMHDNGFSADATTTTMLVDLLCRNGIDLLSSDKAEANKEIAGGDVK</sequence>
<reference evidence="3 4" key="1">
    <citation type="journal article" date="2021" name="Commun. Biol.">
        <title>The genome of Shorea leprosula (Dipterocarpaceae) highlights the ecological relevance of drought in aseasonal tropical rainforests.</title>
        <authorList>
            <person name="Ng K.K.S."/>
            <person name="Kobayashi M.J."/>
            <person name="Fawcett J.A."/>
            <person name="Hatakeyama M."/>
            <person name="Paape T."/>
            <person name="Ng C.H."/>
            <person name="Ang C.C."/>
            <person name="Tnah L.H."/>
            <person name="Lee C.T."/>
            <person name="Nishiyama T."/>
            <person name="Sese J."/>
            <person name="O'Brien M.J."/>
            <person name="Copetti D."/>
            <person name="Mohd Noor M.I."/>
            <person name="Ong R.C."/>
            <person name="Putra M."/>
            <person name="Sireger I.Z."/>
            <person name="Indrioko S."/>
            <person name="Kosugi Y."/>
            <person name="Izuno A."/>
            <person name="Isagi Y."/>
            <person name="Lee S.L."/>
            <person name="Shimizu K.K."/>
        </authorList>
    </citation>
    <scope>NUCLEOTIDE SEQUENCE [LARGE SCALE GENOMIC DNA]</scope>
    <source>
        <strain evidence="3">214</strain>
    </source>
</reference>
<name>A0AAV5J4L3_9ROSI</name>
<evidence type="ECO:0000256" key="2">
    <source>
        <dbReference type="PROSITE-ProRule" id="PRU00708"/>
    </source>
</evidence>